<evidence type="ECO:0000313" key="2">
    <source>
        <dbReference type="EMBL" id="KYH25273.1"/>
    </source>
</evidence>
<keyword evidence="1" id="KW-1133">Transmembrane helix</keyword>
<keyword evidence="1" id="KW-0472">Membrane</keyword>
<protein>
    <submittedName>
        <fullName evidence="2">Uncharacterized protein</fullName>
    </submittedName>
</protein>
<reference evidence="2 3" key="1">
    <citation type="submission" date="2016-02" db="EMBL/GenBank/DDBJ databases">
        <title>Genome sequence of Halalkalicoccus paucihalophilus DSM 24557.</title>
        <authorList>
            <person name="Poehlein A."/>
            <person name="Daniel R."/>
        </authorList>
    </citation>
    <scope>NUCLEOTIDE SEQUENCE [LARGE SCALE GENOMIC DNA]</scope>
    <source>
        <strain evidence="2 3">DSM 24557</strain>
    </source>
</reference>
<comment type="caution">
    <text evidence="2">The sequence shown here is derived from an EMBL/GenBank/DDBJ whole genome shotgun (WGS) entry which is preliminary data.</text>
</comment>
<dbReference type="EMBL" id="LTAZ01000006">
    <property type="protein sequence ID" value="KYH25273.1"/>
    <property type="molecule type" value="Genomic_DNA"/>
</dbReference>
<dbReference type="Proteomes" id="UP000075321">
    <property type="component" value="Unassembled WGS sequence"/>
</dbReference>
<proteinExistence type="predicted"/>
<feature type="transmembrane region" description="Helical" evidence="1">
    <location>
        <begin position="33"/>
        <end position="53"/>
    </location>
</feature>
<sequence length="59" mass="5925">MNRSALPAALIVGIAGAILAPRFGPTAAFSPLVAFSVCVLGALAGLLVVSYALELDAQR</sequence>
<keyword evidence="1" id="KW-0812">Transmembrane</keyword>
<dbReference type="AlphaFoldDB" id="A0A151ACE1"/>
<evidence type="ECO:0000313" key="3">
    <source>
        <dbReference type="Proteomes" id="UP000075321"/>
    </source>
</evidence>
<organism evidence="2 3">
    <name type="scientific">Halalkalicoccus paucihalophilus</name>
    <dbReference type="NCBI Taxonomy" id="1008153"/>
    <lineage>
        <taxon>Archaea</taxon>
        <taxon>Methanobacteriati</taxon>
        <taxon>Methanobacteriota</taxon>
        <taxon>Stenosarchaea group</taxon>
        <taxon>Halobacteria</taxon>
        <taxon>Halobacteriales</taxon>
        <taxon>Halococcaceae</taxon>
        <taxon>Halalkalicoccus</taxon>
    </lineage>
</organism>
<dbReference type="RefSeq" id="WP_066383319.1">
    <property type="nucleotide sequence ID" value="NZ_LTAZ01000006.1"/>
</dbReference>
<accession>A0A151ACE1</accession>
<keyword evidence="3" id="KW-1185">Reference proteome</keyword>
<gene>
    <name evidence="2" type="ORF">HAPAU_26600</name>
</gene>
<name>A0A151ACE1_9EURY</name>
<evidence type="ECO:0000256" key="1">
    <source>
        <dbReference type="SAM" id="Phobius"/>
    </source>
</evidence>